<accession>A0A084UBJ4</accession>
<evidence type="ECO:0000313" key="3">
    <source>
        <dbReference type="EMBL" id="KFB10330.1"/>
    </source>
</evidence>
<organism evidence="3 4">
    <name type="scientific">Nitratireductor basaltis</name>
    <dbReference type="NCBI Taxonomy" id="472175"/>
    <lineage>
        <taxon>Bacteria</taxon>
        <taxon>Pseudomonadati</taxon>
        <taxon>Pseudomonadota</taxon>
        <taxon>Alphaproteobacteria</taxon>
        <taxon>Hyphomicrobiales</taxon>
        <taxon>Phyllobacteriaceae</taxon>
        <taxon>Nitratireductor</taxon>
    </lineage>
</organism>
<keyword evidence="1" id="KW-1188">Viral release from host cell</keyword>
<dbReference type="NCBIfam" id="TIGR01760">
    <property type="entry name" value="tape_meas_TP901"/>
    <property type="match status" value="1"/>
</dbReference>
<keyword evidence="4" id="KW-1185">Reference proteome</keyword>
<dbReference type="eggNOG" id="COG5283">
    <property type="taxonomic scope" value="Bacteria"/>
</dbReference>
<dbReference type="Proteomes" id="UP000053675">
    <property type="component" value="Unassembled WGS sequence"/>
</dbReference>
<sequence length="561" mass="58005">MANSVIGALRVNLGIDTAAFSNGLKNAQSGLKKFGKFAKTGLLAAGAAATAAAGAMAVAVKGTINAADDMAKASRSFGVPIEELSRLKYAADLSGVSFGSLGNALRTLNKNVYDTSKGTGAAKDAFAELGISVQNADGSLKGSTQIMGEVADALQGIDDETRKAAISGKIFGERYGPQLASLLAGGSEGINKLTSEASQFSQVFTEEMGASAEAFNDNMARLKGSFGSIAAEITQRVLPYLEQFSHWLVENAPAIADFVVRMVEMGAAFIQWGQEVGAAVNGVINRIVELDRAVMDWARRFDAAALELLEAFKAIPGQMYQIGADIMSGLWNGIKSKWEGVKSSITGIASDVAERFRSALGIHSPSRVMAEIGTYAMQGLEQGMQSMRGNVEGLAGDITSAMTNAFKGVITGTQDVKDALKGLLSQLASVFADRAFQMLFSGGAGGGGGFFGGLFGGIGKLFGFANGGQFQVGGAGGIDSQVVAFRASPNETVTVTKPGQDFGGGATEVTVRGVFVDDNGVIKAEVTQMGQQAAQAGAALGVRQVQQGLPSMIADAQSRKM</sequence>
<protein>
    <submittedName>
        <fullName evidence="3">Tail tape measure protein TP901 core region</fullName>
    </submittedName>
</protein>
<evidence type="ECO:0000256" key="1">
    <source>
        <dbReference type="ARBA" id="ARBA00022612"/>
    </source>
</evidence>
<feature type="domain" description="Phage tail tape measure protein" evidence="2">
    <location>
        <begin position="28"/>
        <end position="172"/>
    </location>
</feature>
<gene>
    <name evidence="3" type="ORF">EL18_01361</name>
</gene>
<evidence type="ECO:0000313" key="4">
    <source>
        <dbReference type="Proteomes" id="UP000053675"/>
    </source>
</evidence>
<dbReference type="PANTHER" id="PTHR37813:SF1">
    <property type="entry name" value="FELS-2 PROPHAGE PROTEIN"/>
    <property type="match status" value="1"/>
</dbReference>
<proteinExistence type="predicted"/>
<dbReference type="STRING" id="472175.EL18_01361"/>
<dbReference type="RefSeq" id="WP_036481018.1">
    <property type="nucleotide sequence ID" value="NZ_JMQM01000001.1"/>
</dbReference>
<dbReference type="AlphaFoldDB" id="A0A084UBJ4"/>
<reference evidence="3 4" key="1">
    <citation type="submission" date="2014-05" db="EMBL/GenBank/DDBJ databases">
        <title>Draft Genome Sequence of Nitratireductor basaltis Strain UMTGB225, A Marine Bacterium Isolated from Green Barrel Tunicate.</title>
        <authorList>
            <person name="Gan H.Y."/>
        </authorList>
    </citation>
    <scope>NUCLEOTIDE SEQUENCE [LARGE SCALE GENOMIC DNA]</scope>
    <source>
        <strain evidence="3 4">UMTGB225</strain>
    </source>
</reference>
<evidence type="ECO:0000259" key="2">
    <source>
        <dbReference type="Pfam" id="PF10145"/>
    </source>
</evidence>
<dbReference type="EMBL" id="JMQM01000001">
    <property type="protein sequence ID" value="KFB10330.1"/>
    <property type="molecule type" value="Genomic_DNA"/>
</dbReference>
<comment type="caution">
    <text evidence="3">The sequence shown here is derived from an EMBL/GenBank/DDBJ whole genome shotgun (WGS) entry which is preliminary data.</text>
</comment>
<dbReference type="Pfam" id="PF10145">
    <property type="entry name" value="PhageMin_Tail"/>
    <property type="match status" value="1"/>
</dbReference>
<dbReference type="PANTHER" id="PTHR37813">
    <property type="entry name" value="FELS-2 PROPHAGE PROTEIN"/>
    <property type="match status" value="1"/>
</dbReference>
<dbReference type="OrthoDB" id="7592271at2"/>
<dbReference type="PATRIC" id="fig|472175.3.peg.1375"/>
<dbReference type="InterPro" id="IPR010090">
    <property type="entry name" value="Phage_tape_meas"/>
</dbReference>
<name>A0A084UBJ4_9HYPH</name>